<name>A0A1H1W0Q3_9BRAD</name>
<feature type="chain" id="PRO_5009263979" evidence="1">
    <location>
        <begin position="27"/>
        <end position="85"/>
    </location>
</feature>
<feature type="signal peptide" evidence="1">
    <location>
        <begin position="1"/>
        <end position="26"/>
    </location>
</feature>
<dbReference type="RefSeq" id="WP_146688259.1">
    <property type="nucleotide sequence ID" value="NZ_LT629750.1"/>
</dbReference>
<proteinExistence type="predicted"/>
<evidence type="ECO:0000313" key="3">
    <source>
        <dbReference type="Proteomes" id="UP000243904"/>
    </source>
</evidence>
<organism evidence="2 3">
    <name type="scientific">Bradyrhizobium canariense</name>
    <dbReference type="NCBI Taxonomy" id="255045"/>
    <lineage>
        <taxon>Bacteria</taxon>
        <taxon>Pseudomonadati</taxon>
        <taxon>Pseudomonadota</taxon>
        <taxon>Alphaproteobacteria</taxon>
        <taxon>Hyphomicrobiales</taxon>
        <taxon>Nitrobacteraceae</taxon>
        <taxon>Bradyrhizobium</taxon>
    </lineage>
</organism>
<evidence type="ECO:0000256" key="1">
    <source>
        <dbReference type="SAM" id="SignalP"/>
    </source>
</evidence>
<gene>
    <name evidence="2" type="ORF">SAMN05444158_3644</name>
</gene>
<reference evidence="3" key="1">
    <citation type="submission" date="2016-10" db="EMBL/GenBank/DDBJ databases">
        <authorList>
            <person name="Varghese N."/>
            <person name="Submissions S."/>
        </authorList>
    </citation>
    <scope>NUCLEOTIDE SEQUENCE [LARGE SCALE GENOMIC DNA]</scope>
    <source>
        <strain evidence="3">GAS369</strain>
    </source>
</reference>
<dbReference type="AlphaFoldDB" id="A0A1H1W0Q3"/>
<protein>
    <submittedName>
        <fullName evidence="2">Uncharacterized protein</fullName>
    </submittedName>
</protein>
<sequence length="85" mass="9445">MRRITALCAVAAIAVSAFAVVSPAQAGYYLIRYDNTGVCQIWNESLTMKPMHWPSDYKVVSKPVPTVTDALAAKEQLRQQGRCTW</sequence>
<keyword evidence="1" id="KW-0732">Signal</keyword>
<accession>A0A1H1W0Q3</accession>
<keyword evidence="3" id="KW-1185">Reference proteome</keyword>
<dbReference type="EMBL" id="LT629750">
    <property type="protein sequence ID" value="SDS90838.1"/>
    <property type="molecule type" value="Genomic_DNA"/>
</dbReference>
<evidence type="ECO:0000313" key="2">
    <source>
        <dbReference type="EMBL" id="SDS90838.1"/>
    </source>
</evidence>
<dbReference type="Proteomes" id="UP000243904">
    <property type="component" value="Chromosome I"/>
</dbReference>